<keyword evidence="2" id="KW-1185">Reference proteome</keyword>
<protein>
    <submittedName>
        <fullName evidence="1">Uncharacterized protein</fullName>
    </submittedName>
</protein>
<evidence type="ECO:0000313" key="2">
    <source>
        <dbReference type="Proteomes" id="UP000053477"/>
    </source>
</evidence>
<dbReference type="EMBL" id="KQ086211">
    <property type="protein sequence ID" value="KLO06385.1"/>
    <property type="molecule type" value="Genomic_DNA"/>
</dbReference>
<proteinExistence type="predicted"/>
<organism evidence="1 2">
    <name type="scientific">Schizopora paradoxa</name>
    <dbReference type="NCBI Taxonomy" id="27342"/>
    <lineage>
        <taxon>Eukaryota</taxon>
        <taxon>Fungi</taxon>
        <taxon>Dikarya</taxon>
        <taxon>Basidiomycota</taxon>
        <taxon>Agaricomycotina</taxon>
        <taxon>Agaricomycetes</taxon>
        <taxon>Hymenochaetales</taxon>
        <taxon>Schizoporaceae</taxon>
        <taxon>Schizopora</taxon>
    </lineage>
</organism>
<dbReference type="Proteomes" id="UP000053477">
    <property type="component" value="Unassembled WGS sequence"/>
</dbReference>
<name>A0A0H2R3K4_9AGAM</name>
<sequence>MSSNRFFDHIPHFGRRRSRPKDVYSLCLLVKEQLLPKLRAIAFDLRNGKELTVDISVQLEASSKHGTALQDWQEIKLGMRDAIDEVRSLATKWSTLMKEAMAILQLTGDAESTGISVLMRNLSISIKILQGCEGESEKIVKKLKEVHDGITNFRKQISEESSVAALRIQPMIHQAKELISRLLVVTSPSSSNLDNLIKNSSTPGLMEAMATLLPSKTTICVLELINTKSNVTVDAASSSDSSSPPKEISELQCILCFGKFLCEDLSKALESSNIDRKNQWSPQAQYATTELYSLLQESLDIFVEYIEEGEKRGDSETSFASVFSKKLFRALHGLKNIFFSKAFNHRSGLS</sequence>
<evidence type="ECO:0000313" key="1">
    <source>
        <dbReference type="EMBL" id="KLO06385.1"/>
    </source>
</evidence>
<reference evidence="1 2" key="1">
    <citation type="submission" date="2015-04" db="EMBL/GenBank/DDBJ databases">
        <title>Complete genome sequence of Schizopora paradoxa KUC8140, a cosmopolitan wood degrader in East Asia.</title>
        <authorList>
            <consortium name="DOE Joint Genome Institute"/>
            <person name="Min B."/>
            <person name="Park H."/>
            <person name="Jang Y."/>
            <person name="Kim J.-J."/>
            <person name="Kim K.H."/>
            <person name="Pangilinan J."/>
            <person name="Lipzen A."/>
            <person name="Riley R."/>
            <person name="Grigoriev I.V."/>
            <person name="Spatafora J.W."/>
            <person name="Choi I.-G."/>
        </authorList>
    </citation>
    <scope>NUCLEOTIDE SEQUENCE [LARGE SCALE GENOMIC DNA]</scope>
    <source>
        <strain evidence="1 2">KUC8140</strain>
    </source>
</reference>
<gene>
    <name evidence="1" type="ORF">SCHPADRAFT_1002375</name>
</gene>
<dbReference type="AlphaFoldDB" id="A0A0H2R3K4"/>
<dbReference type="InParanoid" id="A0A0H2R3K4"/>
<accession>A0A0H2R3K4</accession>